<reference evidence="2 3" key="1">
    <citation type="submission" date="2020-08" db="EMBL/GenBank/DDBJ databases">
        <title>Complete Genome Sequence of Effusibacillus dendaii Strain skT53, Isolated from Farmland soil.</title>
        <authorList>
            <person name="Konishi T."/>
            <person name="Kawasaki H."/>
        </authorList>
    </citation>
    <scope>NUCLEOTIDE SEQUENCE [LARGE SCALE GENOMIC DNA]</scope>
    <source>
        <strain evidence="3">skT53</strain>
    </source>
</reference>
<proteinExistence type="predicted"/>
<evidence type="ECO:0000313" key="3">
    <source>
        <dbReference type="Proteomes" id="UP000593802"/>
    </source>
</evidence>
<dbReference type="RefSeq" id="WP_200759224.1">
    <property type="nucleotide sequence ID" value="NZ_AP023366.1"/>
</dbReference>
<dbReference type="KEGG" id="eff:skT53_00400"/>
<name>A0A7I8D4Q2_9BACL</name>
<feature type="transmembrane region" description="Helical" evidence="1">
    <location>
        <begin position="35"/>
        <end position="52"/>
    </location>
</feature>
<gene>
    <name evidence="2" type="ORF">skT53_00400</name>
</gene>
<keyword evidence="3" id="KW-1185">Reference proteome</keyword>
<feature type="transmembrane region" description="Helical" evidence="1">
    <location>
        <begin position="6"/>
        <end position="28"/>
    </location>
</feature>
<keyword evidence="1" id="KW-0812">Transmembrane</keyword>
<accession>A0A7I8D4Q2</accession>
<keyword evidence="1" id="KW-0472">Membrane</keyword>
<dbReference type="AlphaFoldDB" id="A0A7I8D4Q2"/>
<dbReference type="EMBL" id="AP023366">
    <property type="protein sequence ID" value="BCJ85055.1"/>
    <property type="molecule type" value="Genomic_DNA"/>
</dbReference>
<keyword evidence="1" id="KW-1133">Transmembrane helix</keyword>
<sequence length="53" mass="5915">MAFLVALAKFVKLVLAIAITLLFLRAILFPNAFDILILMMLSFVMVMLMIATP</sequence>
<organism evidence="2 3">
    <name type="scientific">Effusibacillus dendaii</name>
    <dbReference type="NCBI Taxonomy" id="2743772"/>
    <lineage>
        <taxon>Bacteria</taxon>
        <taxon>Bacillati</taxon>
        <taxon>Bacillota</taxon>
        <taxon>Bacilli</taxon>
        <taxon>Bacillales</taxon>
        <taxon>Alicyclobacillaceae</taxon>
        <taxon>Effusibacillus</taxon>
    </lineage>
</organism>
<evidence type="ECO:0000313" key="2">
    <source>
        <dbReference type="EMBL" id="BCJ85055.1"/>
    </source>
</evidence>
<protein>
    <submittedName>
        <fullName evidence="2">Uncharacterized protein</fullName>
    </submittedName>
</protein>
<evidence type="ECO:0000256" key="1">
    <source>
        <dbReference type="SAM" id="Phobius"/>
    </source>
</evidence>
<dbReference type="Proteomes" id="UP000593802">
    <property type="component" value="Chromosome"/>
</dbReference>